<protein>
    <submittedName>
        <fullName evidence="4">Uncharacterized protein</fullName>
    </submittedName>
</protein>
<keyword evidence="5" id="KW-1185">Reference proteome</keyword>
<dbReference type="PANTHER" id="PTHR33913:SF1">
    <property type="entry name" value="DRBM DOMAIN-CONTAINING PROTEIN"/>
    <property type="match status" value="1"/>
</dbReference>
<dbReference type="InterPro" id="IPR057235">
    <property type="entry name" value="DUF7913"/>
</dbReference>
<feature type="domain" description="DUF7913" evidence="2">
    <location>
        <begin position="17"/>
        <end position="135"/>
    </location>
</feature>
<name>A0ABD1FVY3_SALDI</name>
<feature type="compositionally biased region" description="Basic and acidic residues" evidence="1">
    <location>
        <begin position="576"/>
        <end position="594"/>
    </location>
</feature>
<dbReference type="PANTHER" id="PTHR33913">
    <property type="entry name" value="ALEURONE LAYER MORPHOGENESIS PROTEIN"/>
    <property type="match status" value="1"/>
</dbReference>
<feature type="compositionally biased region" description="Polar residues" evidence="1">
    <location>
        <begin position="547"/>
        <end position="559"/>
    </location>
</feature>
<dbReference type="EMBL" id="JBEAFC010000011">
    <property type="protein sequence ID" value="KAL1535971.1"/>
    <property type="molecule type" value="Genomic_DNA"/>
</dbReference>
<dbReference type="InterPro" id="IPR057237">
    <property type="entry name" value="DUF7915"/>
</dbReference>
<feature type="domain" description="DUF7915" evidence="3">
    <location>
        <begin position="171"/>
        <end position="314"/>
    </location>
</feature>
<dbReference type="AlphaFoldDB" id="A0ABD1FVY3"/>
<feature type="region of interest" description="Disordered" evidence="1">
    <location>
        <begin position="542"/>
        <end position="611"/>
    </location>
</feature>
<dbReference type="Proteomes" id="UP001567538">
    <property type="component" value="Unassembled WGS sequence"/>
</dbReference>
<evidence type="ECO:0000256" key="1">
    <source>
        <dbReference type="SAM" id="MobiDB-lite"/>
    </source>
</evidence>
<gene>
    <name evidence="4" type="ORF">AAHA92_28687</name>
</gene>
<accession>A0ABD1FVY3</accession>
<evidence type="ECO:0000313" key="5">
    <source>
        <dbReference type="Proteomes" id="UP001567538"/>
    </source>
</evidence>
<reference evidence="4 5" key="1">
    <citation type="submission" date="2024-06" db="EMBL/GenBank/DDBJ databases">
        <title>A chromosome level genome sequence of Diviner's sage (Salvia divinorum).</title>
        <authorList>
            <person name="Ford S.A."/>
            <person name="Ro D.-K."/>
            <person name="Ness R.W."/>
            <person name="Phillips M.A."/>
        </authorList>
    </citation>
    <scope>NUCLEOTIDE SEQUENCE [LARGE SCALE GENOMIC DNA]</scope>
    <source>
        <strain evidence="4">SAF-2024a</strain>
        <tissue evidence="4">Leaf</tissue>
    </source>
</reference>
<evidence type="ECO:0000259" key="2">
    <source>
        <dbReference type="Pfam" id="PF25500"/>
    </source>
</evidence>
<proteinExistence type="predicted"/>
<feature type="compositionally biased region" description="Basic and acidic residues" evidence="1">
    <location>
        <begin position="409"/>
        <end position="421"/>
    </location>
</feature>
<dbReference type="Pfam" id="PF25500">
    <property type="entry name" value="DUF7913"/>
    <property type="match status" value="1"/>
</dbReference>
<organism evidence="4 5">
    <name type="scientific">Salvia divinorum</name>
    <name type="common">Maria pastora</name>
    <name type="synonym">Diviner's sage</name>
    <dbReference type="NCBI Taxonomy" id="28513"/>
    <lineage>
        <taxon>Eukaryota</taxon>
        <taxon>Viridiplantae</taxon>
        <taxon>Streptophyta</taxon>
        <taxon>Embryophyta</taxon>
        <taxon>Tracheophyta</taxon>
        <taxon>Spermatophyta</taxon>
        <taxon>Magnoliopsida</taxon>
        <taxon>eudicotyledons</taxon>
        <taxon>Gunneridae</taxon>
        <taxon>Pentapetalae</taxon>
        <taxon>asterids</taxon>
        <taxon>lamiids</taxon>
        <taxon>Lamiales</taxon>
        <taxon>Lamiaceae</taxon>
        <taxon>Nepetoideae</taxon>
        <taxon>Mentheae</taxon>
        <taxon>Salviinae</taxon>
        <taxon>Salvia</taxon>
        <taxon>Salvia subgen. Calosphace</taxon>
    </lineage>
</organism>
<sequence>MDLCYVTAVEGESKWEVGSANDVVYAFIEKLVDPRLPYKFSINDPPSEEGHKSIARQMHAVVLLYNYYHMKQKPEFKFLDFVSFSMLALSLRPTLKPFLETICGSEAVDLNCPEVHLSLTERAVISACDIALSLDASKDAPCIEGYPISMVAVLLIDSEKKNCMLQLDAVTEGVWSLVEKVINVFGTDEEIPEEERAGKKRKVEDQQPLSGHGKFLQIGFDAVKDVAGIEVSDLVVLEAHVVYSLSKEKSATQFYMMKCNHSFDKNKKYDLDSLVDSLQGPFVEKYLDTWVTTSLVEYHRLLPYAELISSWLPRKDSSVPILGDIVSEIIKNKEAQKTDKPLVENNAQDLDNIKTNYTERKTSTSDKVANSDGKACQRKRKSFSLSKEQSSDNTDKLGYATIVSGTRCENVDKGSENDHMKGPLSGYSRRQSQRAGRDASASRKTKTATDFFKIPVPSEGREKMSESVRSDYQNKNILSPQLDATKTATNIFKIPVRSEGREKMSESVRSDYQNKNIPSPQLDATKIATDLFKISVSSEGREKMNASVRSDNQNKNIPSPQLDANDPENGVSSKVETTDPLKSNDGRCKEEKLMGENGETSKQSSAAVEKNSRVVHGEATNGAEVNNVTHSEDLQNALALLNRKKQELFSRHCTIEDTIALYEHVADRVKDGGEAGFARQCIEYILSGKDNLLLKVKNSTDTQPQKQTRISNIYLPGNSSCQDLEYVCLKNDWRLPKYMVQPSDGKFRANVVVDCTDTTNTLTSKGEAGPTPREARESAATKMIEKIRAC</sequence>
<evidence type="ECO:0000259" key="3">
    <source>
        <dbReference type="Pfam" id="PF25502"/>
    </source>
</evidence>
<dbReference type="Gene3D" id="3.30.160.20">
    <property type="match status" value="1"/>
</dbReference>
<evidence type="ECO:0000313" key="4">
    <source>
        <dbReference type="EMBL" id="KAL1535971.1"/>
    </source>
</evidence>
<dbReference type="SUPFAM" id="SSF54768">
    <property type="entry name" value="dsRNA-binding domain-like"/>
    <property type="match status" value="1"/>
</dbReference>
<comment type="caution">
    <text evidence="4">The sequence shown here is derived from an EMBL/GenBank/DDBJ whole genome shotgun (WGS) entry which is preliminary data.</text>
</comment>
<dbReference type="Pfam" id="PF25502">
    <property type="entry name" value="DUF7915"/>
    <property type="match status" value="1"/>
</dbReference>
<feature type="region of interest" description="Disordered" evidence="1">
    <location>
        <begin position="354"/>
        <end position="463"/>
    </location>
</feature>